<evidence type="ECO:0000256" key="4">
    <source>
        <dbReference type="ARBA" id="ARBA00045534"/>
    </source>
</evidence>
<comment type="function">
    <text evidence="4">May be involved in cooperative interactions with calmodulins or calmodulin-like proteins. Recruits calmodulin proteins to microtubules, thus being a potential scaffold in cellular signaling and trafficking. May associate with nucleic acids and regulate gene expression at the transcriptional or post-transcriptional level.</text>
</comment>
<protein>
    <submittedName>
        <fullName evidence="7">Putative IQ-domain 24</fullName>
    </submittedName>
</protein>
<dbReference type="PANTHER" id="PTHR32295:SF174">
    <property type="entry name" value="PROTEIN IQ-DOMAIN 24"/>
    <property type="match status" value="1"/>
</dbReference>
<gene>
    <name evidence="7" type="ORF">HS088_TW18G01028</name>
</gene>
<dbReference type="FunCoup" id="A0A7J7CDT4">
    <property type="interactions" value="531"/>
</dbReference>
<feature type="compositionally biased region" description="Polar residues" evidence="5">
    <location>
        <begin position="30"/>
        <end position="42"/>
    </location>
</feature>
<feature type="region of interest" description="Disordered" evidence="5">
    <location>
        <begin position="1"/>
        <end position="42"/>
    </location>
</feature>
<dbReference type="Pfam" id="PF13178">
    <property type="entry name" value="DUF4005"/>
    <property type="match status" value="1"/>
</dbReference>
<dbReference type="Pfam" id="PF00612">
    <property type="entry name" value="IQ"/>
    <property type="match status" value="2"/>
</dbReference>
<dbReference type="Proteomes" id="UP000593562">
    <property type="component" value="Unassembled WGS sequence"/>
</dbReference>
<name>A0A7J7CDT4_TRIWF</name>
<dbReference type="CDD" id="cd23767">
    <property type="entry name" value="IQCD"/>
    <property type="match status" value="1"/>
</dbReference>
<dbReference type="Gene3D" id="1.20.5.190">
    <property type="match status" value="1"/>
</dbReference>
<accession>A0A7J7CDT4</accession>
<feature type="compositionally biased region" description="Low complexity" evidence="5">
    <location>
        <begin position="361"/>
        <end position="375"/>
    </location>
</feature>
<dbReference type="PANTHER" id="PTHR32295">
    <property type="entry name" value="IQ-DOMAIN 5-RELATED"/>
    <property type="match status" value="1"/>
</dbReference>
<organism evidence="7 8">
    <name type="scientific">Tripterygium wilfordii</name>
    <name type="common">Thunder God vine</name>
    <dbReference type="NCBI Taxonomy" id="458696"/>
    <lineage>
        <taxon>Eukaryota</taxon>
        <taxon>Viridiplantae</taxon>
        <taxon>Streptophyta</taxon>
        <taxon>Embryophyta</taxon>
        <taxon>Tracheophyta</taxon>
        <taxon>Spermatophyta</taxon>
        <taxon>Magnoliopsida</taxon>
        <taxon>eudicotyledons</taxon>
        <taxon>Gunneridae</taxon>
        <taxon>Pentapetalae</taxon>
        <taxon>rosids</taxon>
        <taxon>fabids</taxon>
        <taxon>Celastrales</taxon>
        <taxon>Celastraceae</taxon>
        <taxon>Tripterygium</taxon>
    </lineage>
</organism>
<evidence type="ECO:0000313" key="8">
    <source>
        <dbReference type="Proteomes" id="UP000593562"/>
    </source>
</evidence>
<feature type="compositionally biased region" description="Polar residues" evidence="5">
    <location>
        <begin position="405"/>
        <end position="414"/>
    </location>
</feature>
<dbReference type="InterPro" id="IPR025064">
    <property type="entry name" value="DUF4005"/>
</dbReference>
<evidence type="ECO:0000256" key="2">
    <source>
        <dbReference type="ARBA" id="ARBA00024341"/>
    </source>
</evidence>
<evidence type="ECO:0000256" key="5">
    <source>
        <dbReference type="SAM" id="MobiDB-lite"/>
    </source>
</evidence>
<comment type="subunit">
    <text evidence="3">Binds to multiple calmodulin (CaM) in the presence of Ca(2+) and CaM-like proteins.</text>
</comment>
<proteinExistence type="inferred from homology"/>
<dbReference type="SMART" id="SM00015">
    <property type="entry name" value="IQ"/>
    <property type="match status" value="2"/>
</dbReference>
<feature type="compositionally biased region" description="Polar residues" evidence="5">
    <location>
        <begin position="426"/>
        <end position="441"/>
    </location>
</feature>
<dbReference type="EMBL" id="JAAARO010000018">
    <property type="protein sequence ID" value="KAF5732334.1"/>
    <property type="molecule type" value="Genomic_DNA"/>
</dbReference>
<evidence type="ECO:0000313" key="7">
    <source>
        <dbReference type="EMBL" id="KAF5732334.1"/>
    </source>
</evidence>
<feature type="domain" description="DUF4005" evidence="6">
    <location>
        <begin position="356"/>
        <end position="427"/>
    </location>
</feature>
<feature type="region of interest" description="Disordered" evidence="5">
    <location>
        <begin position="405"/>
        <end position="470"/>
    </location>
</feature>
<dbReference type="SUPFAM" id="SSF52540">
    <property type="entry name" value="P-loop containing nucleoside triphosphate hydrolases"/>
    <property type="match status" value="1"/>
</dbReference>
<evidence type="ECO:0000256" key="3">
    <source>
        <dbReference type="ARBA" id="ARBA00024378"/>
    </source>
</evidence>
<evidence type="ECO:0000259" key="6">
    <source>
        <dbReference type="Pfam" id="PF13178"/>
    </source>
</evidence>
<dbReference type="AlphaFoldDB" id="A0A7J7CDT4"/>
<dbReference type="GO" id="GO:0005516">
    <property type="term" value="F:calmodulin binding"/>
    <property type="evidence" value="ECO:0007669"/>
    <property type="project" value="UniProtKB-KW"/>
</dbReference>
<dbReference type="OrthoDB" id="1686972at2759"/>
<reference evidence="7 8" key="1">
    <citation type="journal article" date="2020" name="Nat. Commun.">
        <title>Genome of Tripterygium wilfordii and identification of cytochrome P450 involved in triptolide biosynthesis.</title>
        <authorList>
            <person name="Tu L."/>
            <person name="Su P."/>
            <person name="Zhang Z."/>
            <person name="Gao L."/>
            <person name="Wang J."/>
            <person name="Hu T."/>
            <person name="Zhou J."/>
            <person name="Zhang Y."/>
            <person name="Zhao Y."/>
            <person name="Liu Y."/>
            <person name="Song Y."/>
            <person name="Tong Y."/>
            <person name="Lu Y."/>
            <person name="Yang J."/>
            <person name="Xu C."/>
            <person name="Jia M."/>
            <person name="Peters R.J."/>
            <person name="Huang L."/>
            <person name="Gao W."/>
        </authorList>
    </citation>
    <scope>NUCLEOTIDE SEQUENCE [LARGE SCALE GENOMIC DNA]</scope>
    <source>
        <strain evidence="8">cv. XIE 37</strain>
        <tissue evidence="7">Leaf</tissue>
    </source>
</reference>
<keyword evidence="1" id="KW-0112">Calmodulin-binding</keyword>
<comment type="similarity">
    <text evidence="2">Belongs to the IQD family.</text>
</comment>
<dbReference type="InterPro" id="IPR000048">
    <property type="entry name" value="IQ_motif_EF-hand-BS"/>
</dbReference>
<feature type="region of interest" description="Disordered" evidence="5">
    <location>
        <begin position="352"/>
        <end position="376"/>
    </location>
</feature>
<dbReference type="InterPro" id="IPR027417">
    <property type="entry name" value="P-loop_NTPase"/>
</dbReference>
<comment type="caution">
    <text evidence="7">The sequence shown here is derived from an EMBL/GenBank/DDBJ whole genome shotgun (WGS) entry which is preliminary data.</text>
</comment>
<evidence type="ECO:0000256" key="1">
    <source>
        <dbReference type="ARBA" id="ARBA00022860"/>
    </source>
</evidence>
<dbReference type="PROSITE" id="PS50096">
    <property type="entry name" value="IQ"/>
    <property type="match status" value="2"/>
</dbReference>
<sequence>MGFLRRLFGSKKQPSQASAESKDRRKWSFARSSYATPSQHTNNRGAALCSYDGALDANKHAIAVAAATAAVAEAALAAAQAAAEVVRLTSSNGGGRAASSAGNVIGSHRTRKEEAAAVKIQSAFRGYLARRALRALKALVKLQALVRGHIVRKKTADMLRRMQTLVKVQARARASRAYISESLYFTNKSSRSILKVPGSHDNYDNRLRACSTKFDGSSISKRCGSNSIYRDLNDLEKARLDANWLEHWMEESFWNEHRDTRLRNQHADDEECDKILEVDTWKPHLKSQQSNRSFHTSHSISDYTNQSFMTVDSPSKLSMKAQNRITSLRPAESLSFSSLKFPIGKEEVAVRTAENSPQMFSASSKPGSSSARRGPFTPTRSECSWGFFNGYSGYPNYMANTESSGAKVRSQSAPRQRHEFEKHGSSRISLQGLWETSSNSERGFPQHIDCRNRASPASGHLNRLRSSNMR</sequence>
<keyword evidence="8" id="KW-1185">Reference proteome</keyword>
<dbReference type="InParanoid" id="A0A7J7CDT4"/>